<feature type="region of interest" description="Disordered" evidence="1">
    <location>
        <begin position="190"/>
        <end position="246"/>
    </location>
</feature>
<feature type="compositionally biased region" description="Acidic residues" evidence="1">
    <location>
        <begin position="405"/>
        <end position="418"/>
    </location>
</feature>
<feature type="compositionally biased region" description="Acidic residues" evidence="1">
    <location>
        <begin position="215"/>
        <end position="240"/>
    </location>
</feature>
<feature type="compositionally biased region" description="Basic and acidic residues" evidence="1">
    <location>
        <begin position="204"/>
        <end position="214"/>
    </location>
</feature>
<feature type="compositionally biased region" description="Basic and acidic residues" evidence="1">
    <location>
        <begin position="127"/>
        <end position="138"/>
    </location>
</feature>
<accession>A0A7S4AFL7</accession>
<dbReference type="PANTHER" id="PTHR35711">
    <property type="entry name" value="EXPRESSED PROTEIN"/>
    <property type="match status" value="1"/>
</dbReference>
<gene>
    <name evidence="2" type="ORF">PAUS00366_LOCUS6859</name>
</gene>
<evidence type="ECO:0000256" key="1">
    <source>
        <dbReference type="SAM" id="MobiDB-lite"/>
    </source>
</evidence>
<feature type="region of interest" description="Disordered" evidence="1">
    <location>
        <begin position="594"/>
        <end position="614"/>
    </location>
</feature>
<feature type="region of interest" description="Disordered" evidence="1">
    <location>
        <begin position="111"/>
        <end position="153"/>
    </location>
</feature>
<dbReference type="EMBL" id="HBIX01008900">
    <property type="protein sequence ID" value="CAE0714107.1"/>
    <property type="molecule type" value="Transcribed_RNA"/>
</dbReference>
<evidence type="ECO:0000313" key="2">
    <source>
        <dbReference type="EMBL" id="CAE0714107.1"/>
    </source>
</evidence>
<feature type="compositionally biased region" description="Acidic residues" evidence="1">
    <location>
        <begin position="594"/>
        <end position="613"/>
    </location>
</feature>
<feature type="region of interest" description="Disordered" evidence="1">
    <location>
        <begin position="333"/>
        <end position="361"/>
    </location>
</feature>
<sequence length="840" mass="93329">MTSDSGTSITRFTEAIPLSLSSMAHMALPLEDGVLDGLKTILQHTLWSSLSYARAAFGQNYSPVDLCTSPLAWTPRQITSLDPDDAIPSLLKTNHGFDRSYQRTAVVYLNPAVNHGNNPSTKNNPTTDEHKDENKEEPTPFSEEDLLKDDNWTDEPGALAKITLLYASTGEMTPQELEVASYKDEEDNIAASKKRKKGKSNKKRTADEISKEKNDDDDDNDNDNDDIEFKDDLEDEDDEAPPPPKHAILYRATIEYRSLPATGNTSAKKAEELSMLSFGGSLVDDDVKYGALASLYDDNAEYILEIFGVRGKKYRLDLMDATLSDGTVPTLPSRSTAIGMVDPSSHGRRREGLPRGSGRAPIPSDPFVKTLCVTVNDHEPIGSTDAKMTGSSSSGNMSVGNPTDNDGDDPASMEEVENEEKKSISTNVSNNPSFALTKMRLSLEGDLRIAHLLDATDLPAPNYYPSQIQNAFLSLRSTKPTSPQTDVVSGMSSGHRLLLDPTEAGKIYIHGRYVTTWGKDPRIGGAMNCTALFGMDLHSVPYWHGRIVDYDKLMIAYATLWTEILTDAKLVSKNIGGRLLSRLISGKDPFLVTEDYDDEQEDEDDEDDDEEEEIRVNTDMCCLESQVMASSKCDPVGISAKALATKFQNEYGMEGYPCLAHEMDWVKDRLPGRVPVVVPQRVIDVLRRGGYFDIKRTSDDVWYSESRLAAPGSDEEDLVQRTCELLMEAKCSDVKSSSIVFGKINIEDPVQKKALVRTNRLWRQYHVNEAFLTMDLKELELGNIMVEGDNDNETKEKTDESKEKRTQALALMLGMHIAREHPDGNVLMRYMLKHIVSTKK</sequence>
<dbReference type="PANTHER" id="PTHR35711:SF1">
    <property type="entry name" value="ECTODERMAL, ISOFORM F"/>
    <property type="match status" value="1"/>
</dbReference>
<organism evidence="2">
    <name type="scientific">Pseudo-nitzschia australis</name>
    <dbReference type="NCBI Taxonomy" id="44445"/>
    <lineage>
        <taxon>Eukaryota</taxon>
        <taxon>Sar</taxon>
        <taxon>Stramenopiles</taxon>
        <taxon>Ochrophyta</taxon>
        <taxon>Bacillariophyta</taxon>
        <taxon>Bacillariophyceae</taxon>
        <taxon>Bacillariophycidae</taxon>
        <taxon>Bacillariales</taxon>
        <taxon>Bacillariaceae</taxon>
        <taxon>Pseudo-nitzschia</taxon>
    </lineage>
</organism>
<feature type="region of interest" description="Disordered" evidence="1">
    <location>
        <begin position="379"/>
        <end position="428"/>
    </location>
</feature>
<dbReference type="AlphaFoldDB" id="A0A7S4AFL7"/>
<feature type="compositionally biased region" description="Low complexity" evidence="1">
    <location>
        <begin position="390"/>
        <end position="401"/>
    </location>
</feature>
<name>A0A7S4AFL7_9STRA</name>
<reference evidence="2" key="1">
    <citation type="submission" date="2021-01" db="EMBL/GenBank/DDBJ databases">
        <authorList>
            <person name="Corre E."/>
            <person name="Pelletier E."/>
            <person name="Niang G."/>
            <person name="Scheremetjew M."/>
            <person name="Finn R."/>
            <person name="Kale V."/>
            <person name="Holt S."/>
            <person name="Cochrane G."/>
            <person name="Meng A."/>
            <person name="Brown T."/>
            <person name="Cohen L."/>
        </authorList>
    </citation>
    <scope>NUCLEOTIDE SEQUENCE</scope>
    <source>
        <strain evidence="2">10249 10 AB</strain>
    </source>
</reference>
<feature type="compositionally biased region" description="Basic residues" evidence="1">
    <location>
        <begin position="192"/>
        <end position="203"/>
    </location>
</feature>
<proteinExistence type="predicted"/>
<feature type="compositionally biased region" description="Polar residues" evidence="1">
    <location>
        <begin position="115"/>
        <end position="126"/>
    </location>
</feature>
<protein>
    <submittedName>
        <fullName evidence="2">Uncharacterized protein</fullName>
    </submittedName>
</protein>